<dbReference type="GO" id="GO:0005524">
    <property type="term" value="F:ATP binding"/>
    <property type="evidence" value="ECO:0007669"/>
    <property type="project" value="UniProtKB-KW"/>
</dbReference>
<feature type="compositionally biased region" description="Basic and acidic residues" evidence="2">
    <location>
        <begin position="816"/>
        <end position="825"/>
    </location>
</feature>
<dbReference type="InterPro" id="IPR027417">
    <property type="entry name" value="P-loop_NTPase"/>
</dbReference>
<dbReference type="InterPro" id="IPR056884">
    <property type="entry name" value="NPHP3-like_N"/>
</dbReference>
<dbReference type="AlphaFoldDB" id="A0AAD0VE79"/>
<feature type="region of interest" description="Disordered" evidence="2">
    <location>
        <begin position="261"/>
        <end position="296"/>
    </location>
</feature>
<evidence type="ECO:0000256" key="1">
    <source>
        <dbReference type="ARBA" id="ARBA00022737"/>
    </source>
</evidence>
<keyword evidence="4" id="KW-0067">ATP-binding</keyword>
<dbReference type="Gene3D" id="3.40.50.300">
    <property type="entry name" value="P-loop containing nucleotide triphosphate hydrolases"/>
    <property type="match status" value="1"/>
</dbReference>
<dbReference type="Pfam" id="PF24883">
    <property type="entry name" value="NPHP3_N"/>
    <property type="match status" value="1"/>
</dbReference>
<proteinExistence type="predicted"/>
<keyword evidence="1" id="KW-0677">Repeat</keyword>
<evidence type="ECO:0000313" key="5">
    <source>
        <dbReference type="Proteomes" id="UP000253779"/>
    </source>
</evidence>
<feature type="region of interest" description="Disordered" evidence="2">
    <location>
        <begin position="806"/>
        <end position="825"/>
    </location>
</feature>
<gene>
    <name evidence="4" type="ORF">DTW94_10255</name>
</gene>
<evidence type="ECO:0000259" key="3">
    <source>
        <dbReference type="Pfam" id="PF24883"/>
    </source>
</evidence>
<evidence type="ECO:0000256" key="2">
    <source>
        <dbReference type="SAM" id="MobiDB-lite"/>
    </source>
</evidence>
<feature type="domain" description="Nephrocystin 3-like N-terminal" evidence="3">
    <location>
        <begin position="144"/>
        <end position="255"/>
    </location>
</feature>
<protein>
    <submittedName>
        <fullName evidence="4">ATP-binding protein</fullName>
    </submittedName>
</protein>
<dbReference type="Proteomes" id="UP000253779">
    <property type="component" value="Chromosome"/>
</dbReference>
<keyword evidence="4" id="KW-0547">Nucleotide-binding</keyword>
<name>A0AAD0VE79_9ACTN</name>
<reference evidence="4 5" key="1">
    <citation type="submission" date="2018-07" db="EMBL/GenBank/DDBJ databases">
        <title>Complete genome sequence of soil actinomycete Streptomyces cavourensis tj430.</title>
        <authorList>
            <person name="Wang P."/>
            <person name="Huang Y."/>
        </authorList>
    </citation>
    <scope>NUCLEOTIDE SEQUENCE [LARGE SCALE GENOMIC DNA]</scope>
    <source>
        <strain evidence="4 5">TJ430</strain>
    </source>
</reference>
<sequence>MEGGSDVVQEARKRFGDMLDRLRHRARTSGDGSVAACARAANVHENSVRLWCAGRAAPLRVNTEAVEQLVVFLRREAGEPAEFDDRWRRALEAAQQEADHARGVSRERDERGLFMESINARQFLEKPLDGRTAELRLVKTFLRTDDAAPSCLWLQGDPLTGKSALLGRVAQHLWSSPKFDVVGYFLSGADGRDRADHFTGSMVRQLTVLRGGKRPPPANPEEVPRTKLQALFRSAADHSARNGRRLVVVVDGLDQDAAWRGGVPEGERPGTSIASLLPGPAARTGEESGRRRHGKRSIRVIVSSRPAAVPPADVPAEHPLHRAESVRLLRPSPHAGAGEHNLLDGLDRLRDSGLGRTLVGFLATSGAGLRADDLAELTGIEPARIARMLESAWGRCLVPDDLSTGSYVFADEELLRTAWEKTGPDLRAECVRRLHAWADSWLTGDRAGPGPRYLLSYYPGLLCEGARLERHVLDPRRQRWLVEAGRLDEALEQLDLLPGREGGEDRELGVAARVALSRAVLSGRTRPPVPLELPRLFALAGDVKRARQLALSAAEDAAKAARLVGVVSVLARTNAPEATELAGEAVRWAERAAEATAPVAEQNDGMEELAQAGRTLIKCGAEEAGRAVLRAVVPCEAVGSASRVRAAHALGPERAEWLTELSRYASALAEGDVDEQAEALEIWGEMIRARVPGHVALRNVVKDFCDALAPSMDLSHVDLVALGASALANCRRAEARLMANDTVKALRDAFAAPEALSPADRAHLDLELSTTLVRVVQALHDVDFSAKELLASVPAELCRDTLGEDVQEQARSVKGRSTDDASSDGRSEVAISLEFAGIQEELAAHPVRGRHLLAEAFARWEGHGSASGTHGWGLPLAQALAAAGYGEEAVRLVGHSQDAGGRAGGLAVVALGCAVGGRRGEALRYAEEGAQAAVDLADPAVRGLVGQALAHAGAAEAAEGWASGDGRTGKEREQVERTQAAVAVGLGPYDLEAGARIVGRQLVGVDRARLVPGGERHLPRVMGLLLALPDPRRPGSDVRAALRGLGAQPSESIQGWDMRTVLFHALLDVSGCCPEVVPLGGRLDHWERYVGSTPLPEGVLPVAEWAVLHAVRGDVPGARRAAARASTPEGRAAALAAVATYLAGVSVIVPAADGWAPQDTSVLRFLALADALSTEGPEGSEGLEGFYATRDEPEARRLVREVLAGEHWRYALPLLPRLAPEVLPRLAELGLVHGAVGAG</sequence>
<accession>A0AAD0VE79</accession>
<evidence type="ECO:0000313" key="4">
    <source>
        <dbReference type="EMBL" id="AXI71631.1"/>
    </source>
</evidence>
<organism evidence="4 5">
    <name type="scientific">Streptomyces cavourensis</name>
    <dbReference type="NCBI Taxonomy" id="67258"/>
    <lineage>
        <taxon>Bacteria</taxon>
        <taxon>Bacillati</taxon>
        <taxon>Actinomycetota</taxon>
        <taxon>Actinomycetes</taxon>
        <taxon>Kitasatosporales</taxon>
        <taxon>Streptomycetaceae</taxon>
        <taxon>Streptomyces</taxon>
    </lineage>
</organism>
<dbReference type="EMBL" id="CP030930">
    <property type="protein sequence ID" value="AXI71631.1"/>
    <property type="molecule type" value="Genomic_DNA"/>
</dbReference>